<dbReference type="GO" id="GO:0046132">
    <property type="term" value="P:pyrimidine ribonucleoside biosynthetic process"/>
    <property type="evidence" value="ECO:0007669"/>
    <property type="project" value="TreeGrafter"/>
</dbReference>
<keyword evidence="6 9" id="KW-0328">Glycosyltransferase</keyword>
<feature type="binding site" evidence="9">
    <location>
        <position position="107"/>
    </location>
    <ligand>
        <name>5-phospho-alpha-D-ribose 1-diphosphate</name>
        <dbReference type="ChEBI" id="CHEBI:58017"/>
        <note>ligand shared between dimeric partners</note>
    </ligand>
</feature>
<evidence type="ECO:0000256" key="3">
    <source>
        <dbReference type="ARBA" id="ARBA00006340"/>
    </source>
</evidence>
<evidence type="ECO:0000256" key="7">
    <source>
        <dbReference type="ARBA" id="ARBA00022679"/>
    </source>
</evidence>
<feature type="binding site" evidence="9">
    <location>
        <position position="132"/>
    </location>
    <ligand>
        <name>orotate</name>
        <dbReference type="ChEBI" id="CHEBI:30839"/>
    </ligand>
</feature>
<organism evidence="11 12">
    <name type="scientific">Enhygromyxa salina</name>
    <dbReference type="NCBI Taxonomy" id="215803"/>
    <lineage>
        <taxon>Bacteria</taxon>
        <taxon>Pseudomonadati</taxon>
        <taxon>Myxococcota</taxon>
        <taxon>Polyangia</taxon>
        <taxon>Nannocystales</taxon>
        <taxon>Nannocystaceae</taxon>
        <taxon>Enhygromyxa</taxon>
    </lineage>
</organism>
<comment type="caution">
    <text evidence="9">Lacks conserved residue(s) required for the propagation of feature annotation.</text>
</comment>
<feature type="binding site" description="in other chain" evidence="9">
    <location>
        <position position="102"/>
    </location>
    <ligand>
        <name>5-phospho-alpha-D-ribose 1-diphosphate</name>
        <dbReference type="ChEBI" id="CHEBI:58017"/>
        <note>ligand shared between dimeric partners</note>
    </ligand>
</feature>
<dbReference type="Gene3D" id="3.40.50.2020">
    <property type="match status" value="1"/>
</dbReference>
<evidence type="ECO:0000256" key="4">
    <source>
        <dbReference type="ARBA" id="ARBA00011738"/>
    </source>
</evidence>
<comment type="function">
    <text evidence="1 9">Catalyzes the transfer of a ribosyl phosphate group from 5-phosphoribose 1-diphosphate to orotate, leading to the formation of orotidine monophosphate (OMP).</text>
</comment>
<dbReference type="Proteomes" id="UP000031599">
    <property type="component" value="Unassembled WGS sequence"/>
</dbReference>
<feature type="binding site" evidence="9">
    <location>
        <position position="162"/>
    </location>
    <ligand>
        <name>orotate</name>
        <dbReference type="ChEBI" id="CHEBI:30839"/>
    </ligand>
</feature>
<evidence type="ECO:0000313" key="11">
    <source>
        <dbReference type="EMBL" id="KIG12316.1"/>
    </source>
</evidence>
<feature type="binding site" description="in other chain" evidence="9">
    <location>
        <begin position="72"/>
        <end position="73"/>
    </location>
    <ligand>
        <name>5-phospho-alpha-D-ribose 1-diphosphate</name>
        <dbReference type="ChEBI" id="CHEBI:58017"/>
        <note>ligand shared between dimeric partners</note>
    </ligand>
</feature>
<comment type="cofactor">
    <cofactor evidence="9">
        <name>Mg(2+)</name>
        <dbReference type="ChEBI" id="CHEBI:18420"/>
    </cofactor>
</comment>
<dbReference type="GO" id="GO:0004588">
    <property type="term" value="F:orotate phosphoribosyltransferase activity"/>
    <property type="evidence" value="ECO:0007669"/>
    <property type="project" value="UniProtKB-UniRule"/>
</dbReference>
<evidence type="ECO:0000259" key="10">
    <source>
        <dbReference type="Pfam" id="PF00156"/>
    </source>
</evidence>
<dbReference type="GO" id="GO:0005737">
    <property type="term" value="C:cytoplasm"/>
    <property type="evidence" value="ECO:0007669"/>
    <property type="project" value="TreeGrafter"/>
</dbReference>
<gene>
    <name evidence="9" type="primary">pyrE</name>
    <name evidence="11" type="ORF">DB30_01584</name>
</gene>
<dbReference type="InterPro" id="IPR000836">
    <property type="entry name" value="PRTase_dom"/>
</dbReference>
<dbReference type="EMBL" id="JMCC02000137">
    <property type="protein sequence ID" value="KIG12316.1"/>
    <property type="molecule type" value="Genomic_DNA"/>
</dbReference>
<accession>A0A0C2CM46</accession>
<feature type="domain" description="Phosphoribosyltransferase" evidence="10">
    <location>
        <begin position="38"/>
        <end position="167"/>
    </location>
</feature>
<sequence>MQPHQQAFVDLLIRYEVVRFGEFTLKSGRKSPYFVNAGQLRTGQAIAGLGRAYAAEIQRAQLACDLVFGPAYKGVPLAVATAIALAELPEGGRDVPYGFDRKEAKDHGEGGNFVGTAPAAGMKIVLVDDVITSGRSIREAVELLRAAAPDVEVGAAIVAVDRQERGRGQHTTLRELRDELGVDVRAIVSISELVPYLHGREINGKVVLDDAGRAAIEAYLAEHAGVS</sequence>
<evidence type="ECO:0000313" key="12">
    <source>
        <dbReference type="Proteomes" id="UP000031599"/>
    </source>
</evidence>
<dbReference type="GO" id="GO:0000287">
    <property type="term" value="F:magnesium ion binding"/>
    <property type="evidence" value="ECO:0007669"/>
    <property type="project" value="UniProtKB-UniRule"/>
</dbReference>
<dbReference type="RefSeq" id="WP_052557944.1">
    <property type="nucleotide sequence ID" value="NZ_JMCC02000137.1"/>
</dbReference>
<dbReference type="EC" id="2.4.2.10" evidence="5 9"/>
<dbReference type="GO" id="GO:0006207">
    <property type="term" value="P:'de novo' pyrimidine nucleobase biosynthetic process"/>
    <property type="evidence" value="ECO:0007669"/>
    <property type="project" value="TreeGrafter"/>
</dbReference>
<feature type="binding site" evidence="9">
    <location>
        <position position="105"/>
    </location>
    <ligand>
        <name>5-phospho-alpha-D-ribose 1-diphosphate</name>
        <dbReference type="ChEBI" id="CHEBI:58017"/>
        <note>ligand shared between dimeric partners</note>
    </ligand>
</feature>
<evidence type="ECO:0000256" key="8">
    <source>
        <dbReference type="ARBA" id="ARBA00022975"/>
    </source>
</evidence>
<keyword evidence="9" id="KW-0460">Magnesium</keyword>
<comment type="pathway">
    <text evidence="2 9">Pyrimidine metabolism; UMP biosynthesis via de novo pathway; UMP from orotate: step 1/2.</text>
</comment>
<dbReference type="InterPro" id="IPR023031">
    <property type="entry name" value="OPRT"/>
</dbReference>
<comment type="similarity">
    <text evidence="3 9">Belongs to the purine/pyrimidine phosphoribosyltransferase family. PyrE subfamily.</text>
</comment>
<dbReference type="PANTHER" id="PTHR46683:SF1">
    <property type="entry name" value="OROTATE PHOSPHORIBOSYLTRANSFERASE 1-RELATED"/>
    <property type="match status" value="1"/>
</dbReference>
<dbReference type="GO" id="GO:0044205">
    <property type="term" value="P:'de novo' UMP biosynthetic process"/>
    <property type="evidence" value="ECO:0007669"/>
    <property type="project" value="UniProtKB-UniRule"/>
</dbReference>
<evidence type="ECO:0000256" key="9">
    <source>
        <dbReference type="HAMAP-Rule" id="MF_01208"/>
    </source>
</evidence>
<dbReference type="NCBIfam" id="TIGR00336">
    <property type="entry name" value="pyrE"/>
    <property type="match status" value="1"/>
</dbReference>
<evidence type="ECO:0000256" key="1">
    <source>
        <dbReference type="ARBA" id="ARBA00003769"/>
    </source>
</evidence>
<comment type="catalytic activity">
    <reaction evidence="9">
        <text>orotidine 5'-phosphate + diphosphate = orotate + 5-phospho-alpha-D-ribose 1-diphosphate</text>
        <dbReference type="Rhea" id="RHEA:10380"/>
        <dbReference type="ChEBI" id="CHEBI:30839"/>
        <dbReference type="ChEBI" id="CHEBI:33019"/>
        <dbReference type="ChEBI" id="CHEBI:57538"/>
        <dbReference type="ChEBI" id="CHEBI:58017"/>
        <dbReference type="EC" id="2.4.2.10"/>
    </reaction>
</comment>
<dbReference type="UniPathway" id="UPA00070">
    <property type="reaction ID" value="UER00119"/>
</dbReference>
<dbReference type="InterPro" id="IPR004467">
    <property type="entry name" value="Or_phspho_trans_dom"/>
</dbReference>
<protein>
    <recommendedName>
        <fullName evidence="5 9">Orotate phosphoribosyltransferase</fullName>
        <shortName evidence="9">OPRT</shortName>
        <shortName evidence="9">OPRTase</shortName>
        <ecNumber evidence="5 9">2.4.2.10</ecNumber>
    </recommendedName>
</protein>
<dbReference type="CDD" id="cd06223">
    <property type="entry name" value="PRTases_typeI"/>
    <property type="match status" value="1"/>
</dbReference>
<evidence type="ECO:0000256" key="2">
    <source>
        <dbReference type="ARBA" id="ARBA00004889"/>
    </source>
</evidence>
<dbReference type="PANTHER" id="PTHR46683">
    <property type="entry name" value="OROTATE PHOSPHORIBOSYLTRANSFERASE 1-RELATED"/>
    <property type="match status" value="1"/>
</dbReference>
<dbReference type="InterPro" id="IPR029057">
    <property type="entry name" value="PRTase-like"/>
</dbReference>
<reference evidence="11 12" key="1">
    <citation type="submission" date="2014-12" db="EMBL/GenBank/DDBJ databases">
        <title>Genome assembly of Enhygromyxa salina DSM 15201.</title>
        <authorList>
            <person name="Sharma G."/>
            <person name="Subramanian S."/>
        </authorList>
    </citation>
    <scope>NUCLEOTIDE SEQUENCE [LARGE SCALE GENOMIC DNA]</scope>
    <source>
        <strain evidence="11 12">DSM 15201</strain>
    </source>
</reference>
<dbReference type="AlphaFoldDB" id="A0A0C2CM46"/>
<comment type="subunit">
    <text evidence="4 9">Homodimer.</text>
</comment>
<dbReference type="SUPFAM" id="SSF53271">
    <property type="entry name" value="PRTase-like"/>
    <property type="match status" value="1"/>
</dbReference>
<feature type="binding site" description="in other chain" evidence="9">
    <location>
        <position position="26"/>
    </location>
    <ligand>
        <name>5-phospho-alpha-D-ribose 1-diphosphate</name>
        <dbReference type="ChEBI" id="CHEBI:58017"/>
        <note>ligand shared between dimeric partners</note>
    </ligand>
</feature>
<keyword evidence="8 9" id="KW-0665">Pyrimidine biosynthesis</keyword>
<feature type="binding site" description="in other chain" evidence="9">
    <location>
        <begin position="128"/>
        <end position="136"/>
    </location>
    <ligand>
        <name>5-phospho-alpha-D-ribose 1-diphosphate</name>
        <dbReference type="ChEBI" id="CHEBI:58017"/>
        <note>ligand shared between dimeric partners</note>
    </ligand>
</feature>
<dbReference type="HAMAP" id="MF_01208">
    <property type="entry name" value="PyrE"/>
    <property type="match status" value="1"/>
</dbReference>
<evidence type="ECO:0000256" key="6">
    <source>
        <dbReference type="ARBA" id="ARBA00022676"/>
    </source>
</evidence>
<proteinExistence type="inferred from homology"/>
<comment type="caution">
    <text evidence="11">The sequence shown here is derived from an EMBL/GenBank/DDBJ whole genome shotgun (WGS) entry which is preliminary data.</text>
</comment>
<keyword evidence="7 9" id="KW-0808">Transferase</keyword>
<evidence type="ECO:0000256" key="5">
    <source>
        <dbReference type="ARBA" id="ARBA00011971"/>
    </source>
</evidence>
<feature type="binding site" evidence="9">
    <location>
        <position position="101"/>
    </location>
    <ligand>
        <name>5-phospho-alpha-D-ribose 1-diphosphate</name>
        <dbReference type="ChEBI" id="CHEBI:58017"/>
        <note>ligand shared between dimeric partners</note>
    </ligand>
</feature>
<dbReference type="Pfam" id="PF00156">
    <property type="entry name" value="Pribosyltran"/>
    <property type="match status" value="1"/>
</dbReference>
<name>A0A0C2CM46_9BACT</name>